<feature type="signal peptide" evidence="1">
    <location>
        <begin position="1"/>
        <end position="25"/>
    </location>
</feature>
<organism evidence="2">
    <name type="scientific">Rhipicephalus appendiculatus</name>
    <name type="common">Brown ear tick</name>
    <dbReference type="NCBI Taxonomy" id="34631"/>
    <lineage>
        <taxon>Eukaryota</taxon>
        <taxon>Metazoa</taxon>
        <taxon>Ecdysozoa</taxon>
        <taxon>Arthropoda</taxon>
        <taxon>Chelicerata</taxon>
        <taxon>Arachnida</taxon>
        <taxon>Acari</taxon>
        <taxon>Parasitiformes</taxon>
        <taxon>Ixodida</taxon>
        <taxon>Ixodoidea</taxon>
        <taxon>Ixodidae</taxon>
        <taxon>Rhipicephalinae</taxon>
        <taxon>Rhipicephalus</taxon>
        <taxon>Rhipicephalus</taxon>
    </lineage>
</organism>
<name>A0A131YET4_RHIAP</name>
<sequence>MTTSVVISLLPLSLLNLLIYKRSERKCFSMPNAAAAEASWKTLPQLDDDKNEIAATGEIHDVNGAFLTDFYTPPSSSVHRRTR</sequence>
<accession>A0A131YET4</accession>
<protein>
    <submittedName>
        <fullName evidence="2">Uncharacterized protein</fullName>
    </submittedName>
</protein>
<dbReference type="EMBL" id="GEDV01011555">
    <property type="protein sequence ID" value="JAP77002.1"/>
    <property type="molecule type" value="Transcribed_RNA"/>
</dbReference>
<dbReference type="AlphaFoldDB" id="A0A131YET4"/>
<reference evidence="2" key="1">
    <citation type="journal article" date="2016" name="Ticks Tick Borne Dis.">
        <title>De novo assembly and annotation of the salivary gland transcriptome of Rhipicephalus appendiculatus male and female ticks during blood feeding.</title>
        <authorList>
            <person name="de Castro M.H."/>
            <person name="de Klerk D."/>
            <person name="Pienaar R."/>
            <person name="Latif A.A."/>
            <person name="Rees D.J."/>
            <person name="Mans B.J."/>
        </authorList>
    </citation>
    <scope>NUCLEOTIDE SEQUENCE</scope>
    <source>
        <tissue evidence="2">Salivary glands</tissue>
    </source>
</reference>
<feature type="chain" id="PRO_5007284887" evidence="1">
    <location>
        <begin position="26"/>
        <end position="83"/>
    </location>
</feature>
<evidence type="ECO:0000313" key="2">
    <source>
        <dbReference type="EMBL" id="JAP77002.1"/>
    </source>
</evidence>
<proteinExistence type="predicted"/>
<keyword evidence="1" id="KW-0732">Signal</keyword>
<evidence type="ECO:0000256" key="1">
    <source>
        <dbReference type="SAM" id="SignalP"/>
    </source>
</evidence>